<dbReference type="RefSeq" id="XP_033689493.1">
    <property type="nucleotide sequence ID" value="XM_033827828.1"/>
</dbReference>
<gene>
    <name evidence="2" type="ORF">BU26DRAFT_514395</name>
</gene>
<dbReference type="GeneID" id="54581158"/>
<dbReference type="OrthoDB" id="3795311at2759"/>
<keyword evidence="3" id="KW-1185">Reference proteome</keyword>
<proteinExistence type="predicted"/>
<feature type="region of interest" description="Disordered" evidence="1">
    <location>
        <begin position="1"/>
        <end position="23"/>
    </location>
</feature>
<accession>A0A6A6IVN3</accession>
<name>A0A6A6IVN3_9PLEO</name>
<sequence>MEAKDSEIPSPCPSHSPASKGAANGGSCLRCILLNKSCDMSRGACQRCEQDWKEHPEESLDRWLLCSTEAELTASFAEGFRPLVQIDRDLCRTWAVHTEEGAFLLKLNYTECGRKLMARSTIRDLSEFDEPSEEASCFAFLSQLRDVLSEWGTFFTLHTQNLLVDAADLQCILLRSADGKICDKNCTILTALRCLFIINDFSWVQSFMTHGNRYLLEWDFDHYKRLQPPYAFEGSSEPEPFLEVSKCPDADMPTTKVDEANNIRILLQKAFESAQSLLLRGRPKDWPAAFYTLLILQLVQTILSEAASFTDALVPAGIATRNAMLNLVQLFLYCAGDTHPLVDELDKEWYSLILGSVSEAQLRHYGEQHDRFAQMSGSLLQPKSQIPDYIRGGRLSDYRK</sequence>
<organism evidence="2 3">
    <name type="scientific">Trematosphaeria pertusa</name>
    <dbReference type="NCBI Taxonomy" id="390896"/>
    <lineage>
        <taxon>Eukaryota</taxon>
        <taxon>Fungi</taxon>
        <taxon>Dikarya</taxon>
        <taxon>Ascomycota</taxon>
        <taxon>Pezizomycotina</taxon>
        <taxon>Dothideomycetes</taxon>
        <taxon>Pleosporomycetidae</taxon>
        <taxon>Pleosporales</taxon>
        <taxon>Massarineae</taxon>
        <taxon>Trematosphaeriaceae</taxon>
        <taxon>Trematosphaeria</taxon>
    </lineage>
</organism>
<evidence type="ECO:0000256" key="1">
    <source>
        <dbReference type="SAM" id="MobiDB-lite"/>
    </source>
</evidence>
<dbReference type="Proteomes" id="UP000800094">
    <property type="component" value="Unassembled WGS sequence"/>
</dbReference>
<evidence type="ECO:0000313" key="2">
    <source>
        <dbReference type="EMBL" id="KAF2254489.1"/>
    </source>
</evidence>
<dbReference type="AlphaFoldDB" id="A0A6A6IVN3"/>
<dbReference type="EMBL" id="ML987190">
    <property type="protein sequence ID" value="KAF2254489.1"/>
    <property type="molecule type" value="Genomic_DNA"/>
</dbReference>
<evidence type="ECO:0000313" key="3">
    <source>
        <dbReference type="Proteomes" id="UP000800094"/>
    </source>
</evidence>
<reference evidence="2" key="1">
    <citation type="journal article" date="2020" name="Stud. Mycol.">
        <title>101 Dothideomycetes genomes: a test case for predicting lifestyles and emergence of pathogens.</title>
        <authorList>
            <person name="Haridas S."/>
            <person name="Albert R."/>
            <person name="Binder M."/>
            <person name="Bloem J."/>
            <person name="Labutti K."/>
            <person name="Salamov A."/>
            <person name="Andreopoulos B."/>
            <person name="Baker S."/>
            <person name="Barry K."/>
            <person name="Bills G."/>
            <person name="Bluhm B."/>
            <person name="Cannon C."/>
            <person name="Castanera R."/>
            <person name="Culley D."/>
            <person name="Daum C."/>
            <person name="Ezra D."/>
            <person name="Gonzalez J."/>
            <person name="Henrissat B."/>
            <person name="Kuo A."/>
            <person name="Liang C."/>
            <person name="Lipzen A."/>
            <person name="Lutzoni F."/>
            <person name="Magnuson J."/>
            <person name="Mondo S."/>
            <person name="Nolan M."/>
            <person name="Ohm R."/>
            <person name="Pangilinan J."/>
            <person name="Park H.-J."/>
            <person name="Ramirez L."/>
            <person name="Alfaro M."/>
            <person name="Sun H."/>
            <person name="Tritt A."/>
            <person name="Yoshinaga Y."/>
            <person name="Zwiers L.-H."/>
            <person name="Turgeon B."/>
            <person name="Goodwin S."/>
            <person name="Spatafora J."/>
            <person name="Crous P."/>
            <person name="Grigoriev I."/>
        </authorList>
    </citation>
    <scope>NUCLEOTIDE SEQUENCE</scope>
    <source>
        <strain evidence="2">CBS 122368</strain>
    </source>
</reference>
<protein>
    <submittedName>
        <fullName evidence="2">Uncharacterized protein</fullName>
    </submittedName>
</protein>